<evidence type="ECO:0000256" key="9">
    <source>
        <dbReference type="ARBA" id="ARBA00022801"/>
    </source>
</evidence>
<dbReference type="SUPFAM" id="SSF48403">
    <property type="entry name" value="Ankyrin repeat"/>
    <property type="match status" value="1"/>
</dbReference>
<evidence type="ECO:0000313" key="17">
    <source>
        <dbReference type="Proteomes" id="UP000050795"/>
    </source>
</evidence>
<evidence type="ECO:0000256" key="12">
    <source>
        <dbReference type="ARBA" id="ARBA00023054"/>
    </source>
</evidence>
<feature type="region of interest" description="Disordered" evidence="15">
    <location>
        <begin position="330"/>
        <end position="362"/>
    </location>
</feature>
<dbReference type="PROSITE" id="PS50088">
    <property type="entry name" value="ANK_REPEAT"/>
    <property type="match status" value="1"/>
</dbReference>
<name>A0AA85JAT1_TRIRE</name>
<feature type="region of interest" description="Disordered" evidence="15">
    <location>
        <begin position="863"/>
        <end position="886"/>
    </location>
</feature>
<dbReference type="WBParaSite" id="TREG1_136230.3">
    <property type="protein sequence ID" value="TREG1_136230.3"/>
    <property type="gene ID" value="TREG1_136230"/>
</dbReference>
<evidence type="ECO:0000256" key="11">
    <source>
        <dbReference type="ARBA" id="ARBA00023043"/>
    </source>
</evidence>
<keyword evidence="17" id="KW-1185">Reference proteome</keyword>
<feature type="active site" evidence="14">
    <location>
        <position position="258"/>
    </location>
</feature>
<reference evidence="17" key="1">
    <citation type="submission" date="2022-06" db="EMBL/GenBank/DDBJ databases">
        <authorList>
            <person name="Berger JAMES D."/>
            <person name="Berger JAMES D."/>
        </authorList>
    </citation>
    <scope>NUCLEOTIDE SEQUENCE [LARGE SCALE GENOMIC DNA]</scope>
</reference>
<evidence type="ECO:0000256" key="13">
    <source>
        <dbReference type="PROSITE-ProRule" id="PRU00023"/>
    </source>
</evidence>
<keyword evidence="10" id="KW-0862">Zinc</keyword>
<evidence type="ECO:0000259" key="16">
    <source>
        <dbReference type="PROSITE" id="PS52044"/>
    </source>
</evidence>
<dbReference type="InterPro" id="IPR047139">
    <property type="entry name" value="ANKZ1/VMS1"/>
</dbReference>
<dbReference type="GO" id="GO:0004519">
    <property type="term" value="F:endonuclease activity"/>
    <property type="evidence" value="ECO:0007669"/>
    <property type="project" value="UniProtKB-KW"/>
</dbReference>
<dbReference type="AlphaFoldDB" id="A0AA85JAT1"/>
<feature type="region of interest" description="Disordered" evidence="15">
    <location>
        <begin position="471"/>
        <end position="502"/>
    </location>
</feature>
<dbReference type="GO" id="GO:0005737">
    <property type="term" value="C:cytoplasm"/>
    <property type="evidence" value="ECO:0007669"/>
    <property type="project" value="UniProtKB-SubCell"/>
</dbReference>
<evidence type="ECO:0000256" key="10">
    <source>
        <dbReference type="ARBA" id="ARBA00022833"/>
    </source>
</evidence>
<evidence type="ECO:0000256" key="1">
    <source>
        <dbReference type="ARBA" id="ARBA00004496"/>
    </source>
</evidence>
<feature type="compositionally biased region" description="Acidic residues" evidence="15">
    <location>
        <begin position="480"/>
        <end position="501"/>
    </location>
</feature>
<evidence type="ECO:0000313" key="18">
    <source>
        <dbReference type="WBParaSite" id="TREG1_136230.1"/>
    </source>
</evidence>
<sequence>MSSNIGLISRQCKRTCDRYLFFDQKIAVEKLTGLVLVGETFSERRSENPDEQSTNRLLTNYISSLQKFYCNICQLKMDNAMDMRDHFKSEWHIFNMNRSIRGQCPLDFELYKTVKDENRNIPEINDNSQGVVTDRNRSSSTCTESYPDKDTSDQGGSSDTVTTASSITASSHKHMLFFRNKNSEIIGINRCVLFTRKTMPMTMDELLACVSRVRQSRKWAVLLYSGGKFAGGIFDGTNEVVHKTLHQYTVRAKQGGGQSSYDALCSGLGMSKSAGANLRRHGEIAIRNQISDLLHNKWRHLLQACQLIFLWSPKVHRGIFFNPPVSSTNSGLSNQNSSTTDENTPISPSFSTPTPPTPDPLAAQACDARLGMIADDLRIRRIPCRSKHITYTHVKELHKELSTFDVYDPDANLEFLSQSGRNQWRKLSESGDETLLETKSGRLIYGPLSLLSSSASNCKKNVLSSSSSEISDLSDCLSSNDDDADEGNDVEEQQDCEEDGDVKEVTKLTPSEKNVKRVSDSHKTIQNTKNMHNEKNKLEPPSNSEVKELTDNFEDLYLTHQNWHRRVRVAIASGDVVILRSLLPRSNVSSVVMSQNHDSIESEIVHNASGSPTTTTTSTTTTATTTTTPTAITTTPPPPPTTNTLTPECTSPGSAIPSPEACSKLINYPLTDGRTLLHVAVEFQSDPDVLLLLLECGCDPAVSDSDDVTPYQLAIRLNKKAMANVFRRFRFHQPDRYDYDKARIPTPLNPSKEAAKAERERERAKRQKQRQKEKRAAERALAEQREKEAAEQARFLALSDREKRALAAERRLNSARTAAGETPVVFSRCFQCACDITGKVPFTYMDYNFCTPTCLKQHRLASSSASTSTASTTTTSTHRPNLTTTK</sequence>
<evidence type="ECO:0000256" key="4">
    <source>
        <dbReference type="ARBA" id="ARBA00022722"/>
    </source>
</evidence>
<keyword evidence="3 14" id="KW-0963">Cytoplasm</keyword>
<feature type="compositionally biased region" description="Polar residues" evidence="15">
    <location>
        <begin position="330"/>
        <end position="343"/>
    </location>
</feature>
<dbReference type="Proteomes" id="UP000050795">
    <property type="component" value="Unassembled WGS sequence"/>
</dbReference>
<keyword evidence="8" id="KW-0863">Zinc-finger</keyword>
<evidence type="ECO:0000256" key="14">
    <source>
        <dbReference type="PROSITE-ProRule" id="PRU01389"/>
    </source>
</evidence>
<dbReference type="Gene3D" id="1.25.40.20">
    <property type="entry name" value="Ankyrin repeat-containing domain"/>
    <property type="match status" value="1"/>
</dbReference>
<dbReference type="GO" id="GO:0016787">
    <property type="term" value="F:hydrolase activity"/>
    <property type="evidence" value="ECO:0007669"/>
    <property type="project" value="UniProtKB-KW"/>
</dbReference>
<feature type="region of interest" description="Disordered" evidence="15">
    <location>
        <begin position="121"/>
        <end position="164"/>
    </location>
</feature>
<evidence type="ECO:0000313" key="19">
    <source>
        <dbReference type="WBParaSite" id="TREG1_136230.3"/>
    </source>
</evidence>
<feature type="compositionally biased region" description="Low complexity" evidence="15">
    <location>
        <begin position="863"/>
        <end position="877"/>
    </location>
</feature>
<dbReference type="WBParaSite" id="TREG1_136230.1">
    <property type="protein sequence ID" value="TREG1_136230.1"/>
    <property type="gene ID" value="TREG1_136230"/>
</dbReference>
<comment type="domain">
    <text evidence="14">The VLRF1 domain mediates binding to the 60S ribosomal subunit.</text>
</comment>
<dbReference type="PROSITE" id="PS50297">
    <property type="entry name" value="ANK_REP_REGION"/>
    <property type="match status" value="1"/>
</dbReference>
<keyword evidence="4 14" id="KW-0540">Nuclease</keyword>
<evidence type="ECO:0000256" key="2">
    <source>
        <dbReference type="ARBA" id="ARBA00009262"/>
    </source>
</evidence>
<feature type="compositionally biased region" description="Basic and acidic residues" evidence="15">
    <location>
        <begin position="774"/>
        <end position="785"/>
    </location>
</feature>
<dbReference type="InterPro" id="IPR041175">
    <property type="entry name" value="VLRF1/Vms1"/>
</dbReference>
<dbReference type="GO" id="GO:0008270">
    <property type="term" value="F:zinc ion binding"/>
    <property type="evidence" value="ECO:0007669"/>
    <property type="project" value="UniProtKB-KW"/>
</dbReference>
<dbReference type="InterPro" id="IPR036770">
    <property type="entry name" value="Ankyrin_rpt-contain_sf"/>
</dbReference>
<protein>
    <recommendedName>
        <fullName evidence="16">VLRF1 domain-containing protein</fullName>
    </recommendedName>
</protein>
<feature type="region of interest" description="Disordered" evidence="15">
    <location>
        <begin position="518"/>
        <end position="545"/>
    </location>
</feature>
<evidence type="ECO:0000256" key="5">
    <source>
        <dbReference type="ARBA" id="ARBA00022723"/>
    </source>
</evidence>
<feature type="region of interest" description="Disordered" evidence="15">
    <location>
        <begin position="740"/>
        <end position="785"/>
    </location>
</feature>
<keyword evidence="7 14" id="KW-0255">Endonuclease</keyword>
<feature type="repeat" description="ANK" evidence="13">
    <location>
        <begin position="672"/>
        <end position="705"/>
    </location>
</feature>
<keyword evidence="5" id="KW-0479">Metal-binding</keyword>
<keyword evidence="11 13" id="KW-0040">ANK repeat</keyword>
<evidence type="ECO:0000256" key="8">
    <source>
        <dbReference type="ARBA" id="ARBA00022771"/>
    </source>
</evidence>
<feature type="compositionally biased region" description="Basic residues" evidence="15">
    <location>
        <begin position="764"/>
        <end position="773"/>
    </location>
</feature>
<dbReference type="Pfam" id="PF18716">
    <property type="entry name" value="VATC"/>
    <property type="match status" value="1"/>
</dbReference>
<evidence type="ECO:0000256" key="3">
    <source>
        <dbReference type="ARBA" id="ARBA00022490"/>
    </source>
</evidence>
<keyword evidence="12" id="KW-0175">Coiled coil</keyword>
<reference evidence="18 19" key="2">
    <citation type="submission" date="2023-11" db="UniProtKB">
        <authorList>
            <consortium name="WormBaseParasite"/>
        </authorList>
    </citation>
    <scope>IDENTIFICATION</scope>
</reference>
<comment type="similarity">
    <text evidence="2 14">Belongs to the ANKZF1/VMS1 family.</text>
</comment>
<feature type="compositionally biased region" description="Low complexity" evidence="15">
    <location>
        <begin position="612"/>
        <end position="634"/>
    </location>
</feature>
<feature type="compositionally biased region" description="Basic and acidic residues" evidence="15">
    <location>
        <begin position="753"/>
        <end position="763"/>
    </location>
</feature>
<evidence type="ECO:0000256" key="6">
    <source>
        <dbReference type="ARBA" id="ARBA00022737"/>
    </source>
</evidence>
<dbReference type="Pfam" id="PF18826">
    <property type="entry name" value="bVLRF1"/>
    <property type="match status" value="1"/>
</dbReference>
<comment type="subcellular location">
    <subcellularLocation>
        <location evidence="1">Cytoplasm</location>
    </subcellularLocation>
</comment>
<proteinExistence type="inferred from homology"/>
<accession>A0AA85JAT1</accession>
<evidence type="ECO:0000256" key="7">
    <source>
        <dbReference type="ARBA" id="ARBA00022759"/>
    </source>
</evidence>
<dbReference type="PANTHER" id="PTHR16036:SF2">
    <property type="entry name" value="TRNA ENDONUCLEASE ANKZF1"/>
    <property type="match status" value="1"/>
</dbReference>
<evidence type="ECO:0000256" key="15">
    <source>
        <dbReference type="SAM" id="MobiDB-lite"/>
    </source>
</evidence>
<dbReference type="InterPro" id="IPR002110">
    <property type="entry name" value="Ankyrin_rpt"/>
</dbReference>
<feature type="region of interest" description="Disordered" evidence="15">
    <location>
        <begin position="607"/>
        <end position="656"/>
    </location>
</feature>
<organism evidence="17 18">
    <name type="scientific">Trichobilharzia regenti</name>
    <name type="common">Nasal bird schistosome</name>
    <dbReference type="NCBI Taxonomy" id="157069"/>
    <lineage>
        <taxon>Eukaryota</taxon>
        <taxon>Metazoa</taxon>
        <taxon>Spiralia</taxon>
        <taxon>Lophotrochozoa</taxon>
        <taxon>Platyhelminthes</taxon>
        <taxon>Trematoda</taxon>
        <taxon>Digenea</taxon>
        <taxon>Strigeidida</taxon>
        <taxon>Schistosomatoidea</taxon>
        <taxon>Schistosomatidae</taxon>
        <taxon>Trichobilharzia</taxon>
    </lineage>
</organism>
<dbReference type="PANTHER" id="PTHR16036">
    <property type="entry name" value="ANKYRIN REPEAT AND ZINC FINGER DOMAIN-CONTAINING PROTEIN 1"/>
    <property type="match status" value="1"/>
</dbReference>
<keyword evidence="9 14" id="KW-0378">Hydrolase</keyword>
<dbReference type="InterPro" id="IPR041540">
    <property type="entry name" value="VATC"/>
</dbReference>
<dbReference type="PROSITE" id="PS52044">
    <property type="entry name" value="VLRF1"/>
    <property type="match status" value="1"/>
</dbReference>
<feature type="domain" description="VLRF1" evidence="16">
    <location>
        <begin position="215"/>
        <end position="364"/>
    </location>
</feature>
<keyword evidence="6" id="KW-0677">Repeat</keyword>
<dbReference type="GO" id="GO:0036503">
    <property type="term" value="P:ERAD pathway"/>
    <property type="evidence" value="ECO:0007669"/>
    <property type="project" value="TreeGrafter"/>
</dbReference>